<dbReference type="Proteomes" id="UP000559256">
    <property type="component" value="Unassembled WGS sequence"/>
</dbReference>
<evidence type="ECO:0000313" key="3">
    <source>
        <dbReference type="Proteomes" id="UP000559256"/>
    </source>
</evidence>
<feature type="compositionally biased region" description="Polar residues" evidence="1">
    <location>
        <begin position="126"/>
        <end position="142"/>
    </location>
</feature>
<accession>A0A8H5F8U8</accession>
<sequence>MDLQSALSALASDFTTRALHSPRHKGLLVGLANQVSALVTQAQALEADNNDTVLVAQLRHVSEFLQDLNTFTVLDNSRNLFFCIHSVEITRIALKNGHIPSQSSVRSVSSTTRSSNAAPHFPATGAVSSERQSSLSPVSSRTAADSRVAVGSGWASPRFQNSAVSGVGRDQIINTNNFTISGGVHFHNGHG</sequence>
<protein>
    <submittedName>
        <fullName evidence="2">Uncharacterized protein</fullName>
    </submittedName>
</protein>
<feature type="region of interest" description="Disordered" evidence="1">
    <location>
        <begin position="102"/>
        <end position="142"/>
    </location>
</feature>
<gene>
    <name evidence="2" type="ORF">D9758_017786</name>
</gene>
<proteinExistence type="predicted"/>
<evidence type="ECO:0000313" key="2">
    <source>
        <dbReference type="EMBL" id="KAF5327989.1"/>
    </source>
</evidence>
<organism evidence="2 3">
    <name type="scientific">Tetrapyrgos nigripes</name>
    <dbReference type="NCBI Taxonomy" id="182062"/>
    <lineage>
        <taxon>Eukaryota</taxon>
        <taxon>Fungi</taxon>
        <taxon>Dikarya</taxon>
        <taxon>Basidiomycota</taxon>
        <taxon>Agaricomycotina</taxon>
        <taxon>Agaricomycetes</taxon>
        <taxon>Agaricomycetidae</taxon>
        <taxon>Agaricales</taxon>
        <taxon>Marasmiineae</taxon>
        <taxon>Marasmiaceae</taxon>
        <taxon>Tetrapyrgos</taxon>
    </lineage>
</organism>
<feature type="compositionally biased region" description="Low complexity" evidence="1">
    <location>
        <begin position="103"/>
        <end position="115"/>
    </location>
</feature>
<name>A0A8H5F8U8_9AGAR</name>
<comment type="caution">
    <text evidence="2">The sequence shown here is derived from an EMBL/GenBank/DDBJ whole genome shotgun (WGS) entry which is preliminary data.</text>
</comment>
<evidence type="ECO:0000256" key="1">
    <source>
        <dbReference type="SAM" id="MobiDB-lite"/>
    </source>
</evidence>
<keyword evidence="3" id="KW-1185">Reference proteome</keyword>
<dbReference type="EMBL" id="JAACJM010000377">
    <property type="protein sequence ID" value="KAF5327989.1"/>
    <property type="molecule type" value="Genomic_DNA"/>
</dbReference>
<reference evidence="2 3" key="1">
    <citation type="journal article" date="2020" name="ISME J.">
        <title>Uncovering the hidden diversity of litter-decomposition mechanisms in mushroom-forming fungi.</title>
        <authorList>
            <person name="Floudas D."/>
            <person name="Bentzer J."/>
            <person name="Ahren D."/>
            <person name="Johansson T."/>
            <person name="Persson P."/>
            <person name="Tunlid A."/>
        </authorList>
    </citation>
    <scope>NUCLEOTIDE SEQUENCE [LARGE SCALE GENOMIC DNA]</scope>
    <source>
        <strain evidence="2 3">CBS 291.85</strain>
    </source>
</reference>
<dbReference type="AlphaFoldDB" id="A0A8H5F8U8"/>